<dbReference type="OrthoDB" id="9803192at2"/>
<dbReference type="InterPro" id="IPR039261">
    <property type="entry name" value="FNR_nucleotide-bd"/>
</dbReference>
<dbReference type="Gene3D" id="1.10.1060.10">
    <property type="entry name" value="Alpha-helical ferredoxin"/>
    <property type="match status" value="1"/>
</dbReference>
<dbReference type="CDD" id="cd06192">
    <property type="entry name" value="DHOD_e_trans_like"/>
    <property type="match status" value="1"/>
</dbReference>
<dbReference type="SUPFAM" id="SSF46548">
    <property type="entry name" value="alpha-helical ferredoxin"/>
    <property type="match status" value="1"/>
</dbReference>
<dbReference type="PATRIC" id="fig|1116472.3.peg.412"/>
<dbReference type="InterPro" id="IPR050353">
    <property type="entry name" value="PyrK_electron_transfer"/>
</dbReference>
<dbReference type="GO" id="GO:0051536">
    <property type="term" value="F:iron-sulfur cluster binding"/>
    <property type="evidence" value="ECO:0007669"/>
    <property type="project" value="InterPro"/>
</dbReference>
<dbReference type="eggNOG" id="COG0493">
    <property type="taxonomic scope" value="Bacteria"/>
</dbReference>
<sequence length="1259" mass="139222">MSAILRSIAEATSPIEQKLTLGLPGFSYADLYEPNRLKDLLAIFDQTIAEEDPKVYSEFLACRADLDEAMPEAERSEILLKVAPYVSLFVARLFNIENNYDEKKTATIHDFQTVFTYKGTVVKRAAERFTAEELATWKIPFLTAQIESLQQVAFPEAGLDDDPERGLATVAVKLDALSCHYQALAKGKEGTFEGDAEAEVGRIRQCLSESKETSAQFAEALVCADSLEFVQQLLVPVERWIYAALNDIDLHTATEHWQSLRQPEKINYDHLVECHTEPRDGFVVLAGPEEKVRRRDGFALTDTRGTNREVQYEVDQCVICHERGNDNCSKGQRAKDGSFRQNPLGVTQIGCPLGERISESFALKRQGEDIAALALIVADNPMVPGTGHRICNECMKGCVFQRVREPVNIPLVETNILTDVLNMPWGFEIYSLLTRWNPLNLKRPYALPYNGKKVLVVGLGPAGYTLSHYLVNEGFGVAAIDALKLEPLPPELTGTSDTLPQPVRDFNTLYEDLDKRVLMGFGGVAEYGITVRWDKNFLKVIYLTLCRRQAFKSYGGVRFGSTLSIEDAWNFGFDHIAIASGAGKPTVIDIKNNMARGIRKASDFLMGLQLSGAAKKTSLANLQVRLPAGVIGGGLTATDAVTELLAYYPIQVEKTLSRYELLVAQFGEDHVLARMDEEEKGILGEFLSHGQAIRAERERASAAGELPNFQPLLRQWGGVTLFYRKGMNDSPAYRQNHEEIIKAMEEGLVFAEGMDPKEALVDQYGHLRAVRFERLVKRDDGKWVVSDEQPEVAMRTLMIAAGTAPNTIYENEYPGTFKQDGKFFQRFEPDWSSDAEPKFEAQSGWGMPKEVVPSPFTSYEREGKYITYYGDNHPVYAGNVVKAMASARDGYPYVVKLFEKALQGLDPSGQSQRDSDLKGFQQQLDGLLKATVAEVKRLAPNIIEVIIHAPLAAQKFQPGQFYRVQNYETYAPKLNGTTLATEGIALTGAWVDKEKGLVGVIALEMGTSSRLCATWKPGDAVVLMGPTGTPTEIPEGGETVLLLGGGLGNAVLFSIGKALREAGNKVLYFAGYRSADGIFKVKDIEDASDVIVWALDPAPGVTPISITRPQDKTIVGNIVQAMIAYGDGKLGETSINLKDVDRVIAIGSDRMMAAVKAARYDTLKPYLKEGHIAIGSINSPMQCMMKGVCAQCMCKHVDPKTGKESYVYTCYNQDQDLDEVDFPHLNARLRQNTTLEKVANLWLDYLFETQGVQAGVSSI</sequence>
<dbReference type="PROSITE" id="PS51384">
    <property type="entry name" value="FAD_FR"/>
    <property type="match status" value="1"/>
</dbReference>
<name>V5C0W2_9GAMM</name>
<evidence type="ECO:0000259" key="1">
    <source>
        <dbReference type="PROSITE" id="PS51384"/>
    </source>
</evidence>
<dbReference type="EMBL" id="AYLO01000011">
    <property type="protein sequence ID" value="ESS73729.1"/>
    <property type="molecule type" value="Genomic_DNA"/>
</dbReference>
<accession>V5C0W2</accession>
<comment type="caution">
    <text evidence="2">The sequence shown here is derived from an EMBL/GenBank/DDBJ whole genome shotgun (WGS) entry which is preliminary data.</text>
</comment>
<dbReference type="InterPro" id="IPR017927">
    <property type="entry name" value="FAD-bd_FR_type"/>
</dbReference>
<dbReference type="RefSeq" id="WP_023493319.1">
    <property type="nucleotide sequence ID" value="NZ_AYLO01000011.1"/>
</dbReference>
<evidence type="ECO:0000313" key="3">
    <source>
        <dbReference type="Proteomes" id="UP000017842"/>
    </source>
</evidence>
<dbReference type="eggNOG" id="COG0543">
    <property type="taxonomic scope" value="Bacteria"/>
</dbReference>
<dbReference type="PANTHER" id="PTHR43513:SF3">
    <property type="entry name" value="DIHYDROOROTATE DEHYDROGENASE B (NAD(+)), ELECTRON TRANSFER SUBUNIT-RELATED"/>
    <property type="match status" value="1"/>
</dbReference>
<dbReference type="Gene3D" id="3.50.50.60">
    <property type="entry name" value="FAD/NAD(P)-binding domain"/>
    <property type="match status" value="1"/>
</dbReference>
<dbReference type="SUPFAM" id="SSF51971">
    <property type="entry name" value="Nucleotide-binding domain"/>
    <property type="match status" value="1"/>
</dbReference>
<dbReference type="SUPFAM" id="SSF52343">
    <property type="entry name" value="Ferredoxin reductase-like, C-terminal NADP-linked domain"/>
    <property type="match status" value="1"/>
</dbReference>
<feature type="domain" description="FAD-binding FR-type" evidence="1">
    <location>
        <begin position="925"/>
        <end position="1033"/>
    </location>
</feature>
<dbReference type="GO" id="GO:0016491">
    <property type="term" value="F:oxidoreductase activity"/>
    <property type="evidence" value="ECO:0007669"/>
    <property type="project" value="InterPro"/>
</dbReference>
<dbReference type="STRING" id="1116472.MGMO_11c00360"/>
<gene>
    <name evidence="2" type="ORF">MGMO_11c00360</name>
</gene>
<dbReference type="InterPro" id="IPR017938">
    <property type="entry name" value="Riboflavin_synthase-like_b-brl"/>
</dbReference>
<evidence type="ECO:0000313" key="2">
    <source>
        <dbReference type="EMBL" id="ESS73729.1"/>
    </source>
</evidence>
<dbReference type="Proteomes" id="UP000017842">
    <property type="component" value="Unassembled WGS sequence"/>
</dbReference>
<dbReference type="InterPro" id="IPR036188">
    <property type="entry name" value="FAD/NAD-bd_sf"/>
</dbReference>
<dbReference type="Gene3D" id="2.40.30.10">
    <property type="entry name" value="Translation factors"/>
    <property type="match status" value="1"/>
</dbReference>
<reference evidence="2 3" key="1">
    <citation type="journal article" date="2013" name="Genome Announc.">
        <title>Draft Genome Sequence of the Methanotrophic Gammaproteobacterium Methyloglobulus morosus DSM 22980 Strain KoM1.</title>
        <authorList>
            <person name="Poehlein A."/>
            <person name="Deutzmann J.S."/>
            <person name="Daniel R."/>
            <person name="Simeonova D.D."/>
        </authorList>
    </citation>
    <scope>NUCLEOTIDE SEQUENCE [LARGE SCALE GENOMIC DNA]</scope>
    <source>
        <strain evidence="2 3">KoM1</strain>
    </source>
</reference>
<organism evidence="2 3">
    <name type="scientific">Methyloglobulus morosus KoM1</name>
    <dbReference type="NCBI Taxonomy" id="1116472"/>
    <lineage>
        <taxon>Bacteria</taxon>
        <taxon>Pseudomonadati</taxon>
        <taxon>Pseudomonadota</taxon>
        <taxon>Gammaproteobacteria</taxon>
        <taxon>Methylococcales</taxon>
        <taxon>Methylococcaceae</taxon>
        <taxon>Methyloglobulus</taxon>
    </lineage>
</organism>
<dbReference type="SUPFAM" id="SSF63380">
    <property type="entry name" value="Riboflavin synthase domain-like"/>
    <property type="match status" value="1"/>
</dbReference>
<dbReference type="AlphaFoldDB" id="V5C0W2"/>
<dbReference type="PANTHER" id="PTHR43513">
    <property type="entry name" value="DIHYDROOROTATE DEHYDROGENASE B (NAD(+)), ELECTRON TRANSFER SUBUNIT"/>
    <property type="match status" value="1"/>
</dbReference>
<dbReference type="Gene3D" id="3.40.50.80">
    <property type="entry name" value="Nucleotide-binding domain of ferredoxin-NADP reductase (FNR) module"/>
    <property type="match status" value="1"/>
</dbReference>
<dbReference type="InterPro" id="IPR009051">
    <property type="entry name" value="Helical_ferredxn"/>
</dbReference>
<protein>
    <submittedName>
        <fullName evidence="2">Oxidoreductase FAD/NAD(P)-binding domain-containing protein</fullName>
    </submittedName>
</protein>
<keyword evidence="3" id="KW-1185">Reference proteome</keyword>
<proteinExistence type="predicted"/>